<dbReference type="GO" id="GO:0050308">
    <property type="term" value="F:sugar-phosphatase activity"/>
    <property type="evidence" value="ECO:0007669"/>
    <property type="project" value="UniProtKB-EC"/>
</dbReference>
<dbReference type="NCBIfam" id="TIGR00099">
    <property type="entry name" value="Cof-subfamily"/>
    <property type="match status" value="1"/>
</dbReference>
<dbReference type="PROSITE" id="PS01229">
    <property type="entry name" value="COF_2"/>
    <property type="match status" value="1"/>
</dbReference>
<dbReference type="Gene3D" id="3.30.1240.10">
    <property type="match status" value="1"/>
</dbReference>
<dbReference type="NCBIfam" id="TIGR01484">
    <property type="entry name" value="HAD-SF-IIB"/>
    <property type="match status" value="2"/>
</dbReference>
<gene>
    <name evidence="1" type="primary">yidA_1</name>
    <name evidence="1" type="ORF">PCLFYP37_00691</name>
</gene>
<accession>A0A6N3GXQ4</accession>
<dbReference type="SFLD" id="SFLDG01144">
    <property type="entry name" value="C2.B.4:_PGP_Like"/>
    <property type="match status" value="1"/>
</dbReference>
<protein>
    <submittedName>
        <fullName evidence="1">Sugar phosphatase YidA</fullName>
        <ecNumber evidence="1">3.1.3.23</ecNumber>
    </submittedName>
</protein>
<sequence length="270" mass="30133">MKYKILVLDLDGTLTNKKKEITAHTRETLIRAQEAGVKIVLASGRPTYGIAPLAEELRLGDFEGYILSYNGGQIIDWKTKKMMYENELDPKVYPYLYECAKKNGFVILSYKDEYIVSEDAGNPYVQHEAFLNRMPSITVPNFLEVFDFPVPKCLIVGDPEPLSVLEQKMKQDLEGRMNVFRSEPFFLELVPNGIDKARSLAVLLGELGMKPEEMVAVGDGFNDLSMIQFAGLGVAMANAQDVVKEAADYVTLSNEEDGVAAVVEKFLLCV</sequence>
<name>A0A6N3GXQ4_9BACT</name>
<dbReference type="Pfam" id="PF08282">
    <property type="entry name" value="Hydrolase_3"/>
    <property type="match status" value="1"/>
</dbReference>
<dbReference type="PANTHER" id="PTHR10000">
    <property type="entry name" value="PHOSPHOSERINE PHOSPHATASE"/>
    <property type="match status" value="1"/>
</dbReference>
<dbReference type="InterPro" id="IPR000150">
    <property type="entry name" value="Cof"/>
</dbReference>
<dbReference type="EC" id="3.1.3.23" evidence="1"/>
<dbReference type="InterPro" id="IPR036412">
    <property type="entry name" value="HAD-like_sf"/>
</dbReference>
<dbReference type="SUPFAM" id="SSF56784">
    <property type="entry name" value="HAD-like"/>
    <property type="match status" value="1"/>
</dbReference>
<dbReference type="PRINTS" id="PR00119">
    <property type="entry name" value="CATATPASE"/>
</dbReference>
<organism evidence="1">
    <name type="scientific">Paraprevotella clara</name>
    <dbReference type="NCBI Taxonomy" id="454154"/>
    <lineage>
        <taxon>Bacteria</taxon>
        <taxon>Pseudomonadati</taxon>
        <taxon>Bacteroidota</taxon>
        <taxon>Bacteroidia</taxon>
        <taxon>Bacteroidales</taxon>
        <taxon>Prevotellaceae</taxon>
        <taxon>Paraprevotella</taxon>
    </lineage>
</organism>
<dbReference type="AlphaFoldDB" id="A0A6N3GXQ4"/>
<dbReference type="Gene3D" id="3.40.50.1000">
    <property type="entry name" value="HAD superfamily/HAD-like"/>
    <property type="match status" value="1"/>
</dbReference>
<dbReference type="EMBL" id="CACRUT010000031">
    <property type="protein sequence ID" value="VYU69205.1"/>
    <property type="molecule type" value="Genomic_DNA"/>
</dbReference>
<dbReference type="GO" id="GO:0005829">
    <property type="term" value="C:cytosol"/>
    <property type="evidence" value="ECO:0007669"/>
    <property type="project" value="TreeGrafter"/>
</dbReference>
<keyword evidence="1" id="KW-0378">Hydrolase</keyword>
<evidence type="ECO:0000313" key="1">
    <source>
        <dbReference type="EMBL" id="VYU69205.1"/>
    </source>
</evidence>
<dbReference type="PANTHER" id="PTHR10000:SF8">
    <property type="entry name" value="HAD SUPERFAMILY HYDROLASE-LIKE, TYPE 3"/>
    <property type="match status" value="1"/>
</dbReference>
<dbReference type="GO" id="GO:0000287">
    <property type="term" value="F:magnesium ion binding"/>
    <property type="evidence" value="ECO:0007669"/>
    <property type="project" value="TreeGrafter"/>
</dbReference>
<reference evidence="1" key="1">
    <citation type="submission" date="2019-11" db="EMBL/GenBank/DDBJ databases">
        <authorList>
            <person name="Feng L."/>
        </authorList>
    </citation>
    <scope>NUCLEOTIDE SEQUENCE</scope>
    <source>
        <strain evidence="1">PclaraLFYP37</strain>
    </source>
</reference>
<dbReference type="CDD" id="cd07516">
    <property type="entry name" value="HAD_Pase"/>
    <property type="match status" value="1"/>
</dbReference>
<dbReference type="SFLD" id="SFLDS00003">
    <property type="entry name" value="Haloacid_Dehalogenase"/>
    <property type="match status" value="1"/>
</dbReference>
<dbReference type="InterPro" id="IPR023214">
    <property type="entry name" value="HAD_sf"/>
</dbReference>
<proteinExistence type="predicted"/>
<dbReference type="InterPro" id="IPR006379">
    <property type="entry name" value="HAD-SF_hydro_IIB"/>
</dbReference>
<dbReference type="RefSeq" id="WP_302989559.1">
    <property type="nucleotide sequence ID" value="NZ_CACRUT010000031.1"/>
</dbReference>
<dbReference type="SFLD" id="SFLDG01140">
    <property type="entry name" value="C2.B:_Phosphomannomutase_and_P"/>
    <property type="match status" value="1"/>
</dbReference>